<feature type="compositionally biased region" description="Low complexity" evidence="1">
    <location>
        <begin position="534"/>
        <end position="546"/>
    </location>
</feature>
<feature type="domain" description="Aminotransferase-like plant mobile" evidence="2">
    <location>
        <begin position="180"/>
        <end position="510"/>
    </location>
</feature>
<evidence type="ECO:0000313" key="3">
    <source>
        <dbReference type="Proteomes" id="UP000087171"/>
    </source>
</evidence>
<reference evidence="3" key="1">
    <citation type="journal article" date="2013" name="Nat. Biotechnol.">
        <title>Draft genome sequence of chickpea (Cicer arietinum) provides a resource for trait improvement.</title>
        <authorList>
            <person name="Varshney R.K."/>
            <person name="Song C."/>
            <person name="Saxena R.K."/>
            <person name="Azam S."/>
            <person name="Yu S."/>
            <person name="Sharpe A.G."/>
            <person name="Cannon S."/>
            <person name="Baek J."/>
            <person name="Rosen B.D."/>
            <person name="Tar'an B."/>
            <person name="Millan T."/>
            <person name="Zhang X."/>
            <person name="Ramsay L.D."/>
            <person name="Iwata A."/>
            <person name="Wang Y."/>
            <person name="Nelson W."/>
            <person name="Farmer A.D."/>
            <person name="Gaur P.M."/>
            <person name="Soderlund C."/>
            <person name="Penmetsa R.V."/>
            <person name="Xu C."/>
            <person name="Bharti A.K."/>
            <person name="He W."/>
            <person name="Winter P."/>
            <person name="Zhao S."/>
            <person name="Hane J.K."/>
            <person name="Carrasquilla-Garcia N."/>
            <person name="Condie J.A."/>
            <person name="Upadhyaya H.D."/>
            <person name="Luo M.C."/>
            <person name="Thudi M."/>
            <person name="Gowda C.L."/>
            <person name="Singh N.P."/>
            <person name="Lichtenzveig J."/>
            <person name="Gali K.K."/>
            <person name="Rubio J."/>
            <person name="Nadarajan N."/>
            <person name="Dolezel J."/>
            <person name="Bansal K.C."/>
            <person name="Xu X."/>
            <person name="Edwards D."/>
            <person name="Zhang G."/>
            <person name="Kahl G."/>
            <person name="Gil J."/>
            <person name="Singh K.B."/>
            <person name="Datta S.K."/>
            <person name="Jackson S.A."/>
            <person name="Wang J."/>
            <person name="Cook D.R."/>
        </authorList>
    </citation>
    <scope>NUCLEOTIDE SEQUENCE [LARGE SCALE GENOMIC DNA]</scope>
    <source>
        <strain evidence="3">cv. CDC Frontier</strain>
    </source>
</reference>
<dbReference type="PANTHER" id="PTHR46033">
    <property type="entry name" value="PROTEIN MAIN-LIKE 2"/>
    <property type="match status" value="1"/>
</dbReference>
<keyword evidence="3" id="KW-1185">Reference proteome</keyword>
<evidence type="ECO:0000259" key="2">
    <source>
        <dbReference type="Pfam" id="PF10536"/>
    </source>
</evidence>
<dbReference type="AlphaFoldDB" id="A0A3Q7XVD3"/>
<sequence>MVRRVPRMRGAFGQIIRNIIGDRRDDVERIPPTASNRRRNEANRPIRQRRRRQQEVQDDDVDSTEHAHMEEDVPQPPQMEQTADDTPDTSAHPDADESDDADDIDEQDQQTGFPGGPTVTSLLTQYEHHVARRLWEGEDRGSLKVITHGLKLKKFAEVPMPAPVEHWIQESGLMHLSSGYLTMADAGLISAFVERWHRETSSFHLPFGEMTITLDDVATLLHISPHGKFFNAPLNMNTNNVVRAAHEYLGATWEEACVEISYNKRAQYRLQWLRDLYSRLIQTNQFECAARTYLLHLVGCTIFADKTHARVEAKYISLFIDLHRCRDYLWASAALVFLYDNLEDGAIHDTRQLGGYMSLLQCWIYEHFPRICKRGDRGAVPAHRPRACRWTAKHAVEGGLMAYRQRLDGLLLEDVVFTPYDDDRANHPFVSVSMFSGYLRCGGVSVPYLPERCLRQFGRIQCIPRDVPPMPDSVDWVWQSTMRSSVETFRRLYHVATFPGEVTADYYAWYISVSHPLILPPSTVAPSSPHTTVAAHAGPSSSAHAGIDPRDLRDRRAAELAHKALNMVRPFSEIHETLSELCRLYDD</sequence>
<feature type="region of interest" description="Disordered" evidence="1">
    <location>
        <begin position="25"/>
        <end position="120"/>
    </location>
</feature>
<dbReference type="Proteomes" id="UP000087171">
    <property type="component" value="Chromosome Ca1"/>
</dbReference>
<evidence type="ECO:0000256" key="1">
    <source>
        <dbReference type="SAM" id="MobiDB-lite"/>
    </source>
</evidence>
<feature type="compositionally biased region" description="Acidic residues" evidence="1">
    <location>
        <begin position="96"/>
        <end position="108"/>
    </location>
</feature>
<protein>
    <submittedName>
        <fullName evidence="4">Protein MAIN-LIKE 1-like</fullName>
    </submittedName>
</protein>
<feature type="region of interest" description="Disordered" evidence="1">
    <location>
        <begin position="528"/>
        <end position="549"/>
    </location>
</feature>
<dbReference type="PANTHER" id="PTHR46033:SF1">
    <property type="entry name" value="PROTEIN MAIN-LIKE 2"/>
    <property type="match status" value="1"/>
</dbReference>
<dbReference type="InterPro" id="IPR044824">
    <property type="entry name" value="MAIN-like"/>
</dbReference>
<dbReference type="RefSeq" id="XP_027192313.1">
    <property type="nucleotide sequence ID" value="XM_027336512.1"/>
</dbReference>
<dbReference type="InterPro" id="IPR019557">
    <property type="entry name" value="AminoTfrase-like_pln_mobile"/>
</dbReference>
<proteinExistence type="predicted"/>
<evidence type="ECO:0000313" key="4">
    <source>
        <dbReference type="RefSeq" id="XP_027192313.1"/>
    </source>
</evidence>
<dbReference type="Pfam" id="PF10536">
    <property type="entry name" value="PMD"/>
    <property type="match status" value="1"/>
</dbReference>
<reference evidence="4" key="2">
    <citation type="submission" date="2025-08" db="UniProtKB">
        <authorList>
            <consortium name="RefSeq"/>
        </authorList>
    </citation>
    <scope>IDENTIFICATION</scope>
    <source>
        <tissue evidence="4">Etiolated seedlings</tissue>
    </source>
</reference>
<gene>
    <name evidence="4" type="primary">LOC105852317</name>
</gene>
<name>A0A3Q7XVD3_CICAR</name>
<accession>A0A3Q7XVD3</accession>
<organism evidence="3 4">
    <name type="scientific">Cicer arietinum</name>
    <name type="common">Chickpea</name>
    <name type="synonym">Garbanzo</name>
    <dbReference type="NCBI Taxonomy" id="3827"/>
    <lineage>
        <taxon>Eukaryota</taxon>
        <taxon>Viridiplantae</taxon>
        <taxon>Streptophyta</taxon>
        <taxon>Embryophyta</taxon>
        <taxon>Tracheophyta</taxon>
        <taxon>Spermatophyta</taxon>
        <taxon>Magnoliopsida</taxon>
        <taxon>eudicotyledons</taxon>
        <taxon>Gunneridae</taxon>
        <taxon>Pentapetalae</taxon>
        <taxon>rosids</taxon>
        <taxon>fabids</taxon>
        <taxon>Fabales</taxon>
        <taxon>Fabaceae</taxon>
        <taxon>Papilionoideae</taxon>
        <taxon>50 kb inversion clade</taxon>
        <taxon>NPAAA clade</taxon>
        <taxon>Hologalegina</taxon>
        <taxon>IRL clade</taxon>
        <taxon>Cicereae</taxon>
        <taxon>Cicer</taxon>
    </lineage>
</organism>
<dbReference type="GO" id="GO:0010073">
    <property type="term" value="P:meristem maintenance"/>
    <property type="evidence" value="ECO:0007669"/>
    <property type="project" value="InterPro"/>
</dbReference>